<evidence type="ECO:0000313" key="3">
    <source>
        <dbReference type="EMBL" id="NIH80251.1"/>
    </source>
</evidence>
<dbReference type="PANTHER" id="PTHR35569:SF1">
    <property type="entry name" value="CYANAMIDE HYDRATASE DDI2-RELATED"/>
    <property type="match status" value="1"/>
</dbReference>
<dbReference type="Pfam" id="PF01966">
    <property type="entry name" value="HD"/>
    <property type="match status" value="1"/>
</dbReference>
<accession>A0ABX0STG4</accession>
<sequence>MQLSDIVLPRSSACSAALEVATTYASPALVNHSLRSYVWAAAYGDAHGLDHDPELLFVAAVLHDIGLVAEFDSHTVPFEVAGGSVAWVFAAGAGWARDRRQRVAEVIIRHMWDEVDPGADPEGFLLCRATGVDISGRNAGDFPDEFRAEVLRRYPRLDLAEEFVRCFEDQAKRKPDSTAAAMARSGLAARMARNPLEPQAPEE</sequence>
<dbReference type="InterPro" id="IPR003607">
    <property type="entry name" value="HD/PDEase_dom"/>
</dbReference>
<protein>
    <recommendedName>
        <fullName evidence="2">HD/PDEase domain-containing protein</fullName>
    </recommendedName>
</protein>
<dbReference type="InterPro" id="IPR006674">
    <property type="entry name" value="HD_domain"/>
</dbReference>
<organism evidence="3 4">
    <name type="scientific">Amycolatopsis viridis</name>
    <dbReference type="NCBI Taxonomy" id="185678"/>
    <lineage>
        <taxon>Bacteria</taxon>
        <taxon>Bacillati</taxon>
        <taxon>Actinomycetota</taxon>
        <taxon>Actinomycetes</taxon>
        <taxon>Pseudonocardiales</taxon>
        <taxon>Pseudonocardiaceae</taxon>
        <taxon>Amycolatopsis</taxon>
    </lineage>
</organism>
<keyword evidence="4" id="KW-1185">Reference proteome</keyword>
<dbReference type="SUPFAM" id="SSF109604">
    <property type="entry name" value="HD-domain/PDEase-like"/>
    <property type="match status" value="1"/>
</dbReference>
<proteinExistence type="predicted"/>
<evidence type="ECO:0000256" key="1">
    <source>
        <dbReference type="SAM" id="MobiDB-lite"/>
    </source>
</evidence>
<dbReference type="Proteomes" id="UP000754495">
    <property type="component" value="Unassembled WGS sequence"/>
</dbReference>
<feature type="domain" description="HD/PDEase" evidence="2">
    <location>
        <begin position="25"/>
        <end position="101"/>
    </location>
</feature>
<feature type="compositionally biased region" description="Low complexity" evidence="1">
    <location>
        <begin position="179"/>
        <end position="193"/>
    </location>
</feature>
<dbReference type="PANTHER" id="PTHR35569">
    <property type="entry name" value="CYANAMIDE HYDRATASE DDI2-RELATED"/>
    <property type="match status" value="1"/>
</dbReference>
<evidence type="ECO:0000259" key="2">
    <source>
        <dbReference type="SMART" id="SM00471"/>
    </source>
</evidence>
<name>A0ABX0STG4_9PSEU</name>
<gene>
    <name evidence="3" type="ORF">FHX46_002781</name>
</gene>
<evidence type="ECO:0000313" key="4">
    <source>
        <dbReference type="Proteomes" id="UP000754495"/>
    </source>
</evidence>
<dbReference type="SMART" id="SM00471">
    <property type="entry name" value="HDc"/>
    <property type="match status" value="1"/>
</dbReference>
<reference evidence="3 4" key="1">
    <citation type="submission" date="2020-03" db="EMBL/GenBank/DDBJ databases">
        <title>Sequencing the genomes of 1000 actinobacteria strains.</title>
        <authorList>
            <person name="Klenk H.-P."/>
        </authorList>
    </citation>
    <scope>NUCLEOTIDE SEQUENCE [LARGE SCALE GENOMIC DNA]</scope>
    <source>
        <strain evidence="3 4">DSM 45668</strain>
    </source>
</reference>
<comment type="caution">
    <text evidence="3">The sequence shown here is derived from an EMBL/GenBank/DDBJ whole genome shotgun (WGS) entry which is preliminary data.</text>
</comment>
<dbReference type="RefSeq" id="WP_167114183.1">
    <property type="nucleotide sequence ID" value="NZ_JAANOU010000001.1"/>
</dbReference>
<feature type="region of interest" description="Disordered" evidence="1">
    <location>
        <begin position="173"/>
        <end position="203"/>
    </location>
</feature>
<dbReference type="CDD" id="cd00077">
    <property type="entry name" value="HDc"/>
    <property type="match status" value="1"/>
</dbReference>
<dbReference type="EMBL" id="JAANOU010000001">
    <property type="protein sequence ID" value="NIH80251.1"/>
    <property type="molecule type" value="Genomic_DNA"/>
</dbReference>
<dbReference type="Gene3D" id="1.10.3210.10">
    <property type="entry name" value="Hypothetical protein af1432"/>
    <property type="match status" value="1"/>
</dbReference>